<comment type="similarity">
    <text evidence="2 8">Belongs to the pantothenate synthetase family.</text>
</comment>
<dbReference type="Proteomes" id="UP000004931">
    <property type="component" value="Unassembled WGS sequence"/>
</dbReference>
<feature type="binding site" evidence="8">
    <location>
        <begin position="186"/>
        <end position="189"/>
    </location>
    <ligand>
        <name>ATP</name>
        <dbReference type="ChEBI" id="CHEBI:30616"/>
    </ligand>
</feature>
<dbReference type="AlphaFoldDB" id="A0YH69"/>
<name>A0YH69_9GAMM</name>
<protein>
    <recommendedName>
        <fullName evidence="8">Pantothenate synthetase</fullName>
        <shortName evidence="8">PS</shortName>
        <ecNumber evidence="8">6.3.2.1</ecNumber>
    </recommendedName>
    <alternativeName>
        <fullName evidence="8">Pantoate--beta-alanine ligase</fullName>
    </alternativeName>
    <alternativeName>
        <fullName evidence="8">Pantoate-activating enzyme</fullName>
    </alternativeName>
</protein>
<feature type="binding site" evidence="8">
    <location>
        <begin position="30"/>
        <end position="37"/>
    </location>
    <ligand>
        <name>ATP</name>
        <dbReference type="ChEBI" id="CHEBI:30616"/>
    </ligand>
</feature>
<comment type="caution">
    <text evidence="9">The sequence shown here is derived from an EMBL/GenBank/DDBJ whole genome shotgun (WGS) entry which is preliminary data.</text>
</comment>
<evidence type="ECO:0000313" key="10">
    <source>
        <dbReference type="Proteomes" id="UP000004931"/>
    </source>
</evidence>
<comment type="function">
    <text evidence="8">Catalyzes the condensation of pantoate with beta-alanine in an ATP-dependent reaction via a pantoyl-adenylate intermediate.</text>
</comment>
<dbReference type="STRING" id="247633.GP2143_12114"/>
<comment type="subcellular location">
    <subcellularLocation>
        <location evidence="8">Cytoplasm</location>
    </subcellularLocation>
</comment>
<dbReference type="Pfam" id="PF02569">
    <property type="entry name" value="Pantoate_ligase"/>
    <property type="match status" value="1"/>
</dbReference>
<comment type="pathway">
    <text evidence="1 8">Cofactor biosynthesis; (R)-pantothenate biosynthesis; (R)-pantothenate from (R)-pantoate and beta-alanine: step 1/1.</text>
</comment>
<dbReference type="Gene3D" id="3.40.50.620">
    <property type="entry name" value="HUPs"/>
    <property type="match status" value="1"/>
</dbReference>
<feature type="binding site" evidence="8">
    <location>
        <position position="61"/>
    </location>
    <ligand>
        <name>beta-alanine</name>
        <dbReference type="ChEBI" id="CHEBI:57966"/>
    </ligand>
</feature>
<dbReference type="CDD" id="cd00560">
    <property type="entry name" value="PanC"/>
    <property type="match status" value="1"/>
</dbReference>
<dbReference type="GO" id="GO:0015940">
    <property type="term" value="P:pantothenate biosynthetic process"/>
    <property type="evidence" value="ECO:0007669"/>
    <property type="project" value="UniProtKB-UniRule"/>
</dbReference>
<proteinExistence type="inferred from homology"/>
<keyword evidence="4 8" id="KW-0566">Pantothenate biosynthesis</keyword>
<comment type="miscellaneous">
    <text evidence="8">The reaction proceeds by a bi uni uni bi ping pong mechanism.</text>
</comment>
<evidence type="ECO:0000256" key="4">
    <source>
        <dbReference type="ARBA" id="ARBA00022655"/>
    </source>
</evidence>
<evidence type="ECO:0000256" key="5">
    <source>
        <dbReference type="ARBA" id="ARBA00022741"/>
    </source>
</evidence>
<dbReference type="PANTHER" id="PTHR21299:SF1">
    <property type="entry name" value="PANTOATE--BETA-ALANINE LIGASE"/>
    <property type="match status" value="1"/>
</dbReference>
<dbReference type="eggNOG" id="COG0414">
    <property type="taxonomic scope" value="Bacteria"/>
</dbReference>
<organism evidence="9 10">
    <name type="scientific">marine gamma proteobacterium HTCC2143</name>
    <dbReference type="NCBI Taxonomy" id="247633"/>
    <lineage>
        <taxon>Bacteria</taxon>
        <taxon>Pseudomonadati</taxon>
        <taxon>Pseudomonadota</taxon>
        <taxon>Gammaproteobacteria</taxon>
        <taxon>Cellvibrionales</taxon>
        <taxon>Spongiibacteraceae</taxon>
        <taxon>BD1-7 clade</taxon>
    </lineage>
</organism>
<dbReference type="NCBIfam" id="TIGR00018">
    <property type="entry name" value="panC"/>
    <property type="match status" value="1"/>
</dbReference>
<gene>
    <name evidence="8" type="primary">panC</name>
    <name evidence="9" type="ORF">GP2143_12114</name>
</gene>
<evidence type="ECO:0000256" key="8">
    <source>
        <dbReference type="HAMAP-Rule" id="MF_00158"/>
    </source>
</evidence>
<keyword evidence="5 8" id="KW-0547">Nucleotide-binding</keyword>
<dbReference type="GO" id="GO:0005524">
    <property type="term" value="F:ATP binding"/>
    <property type="evidence" value="ECO:0007669"/>
    <property type="project" value="UniProtKB-KW"/>
</dbReference>
<evidence type="ECO:0000256" key="1">
    <source>
        <dbReference type="ARBA" id="ARBA00004990"/>
    </source>
</evidence>
<keyword evidence="8" id="KW-0963">Cytoplasm</keyword>
<dbReference type="InterPro" id="IPR042176">
    <property type="entry name" value="Pantoate_ligase_C"/>
</dbReference>
<evidence type="ECO:0000313" key="9">
    <source>
        <dbReference type="EMBL" id="EAW29837.1"/>
    </source>
</evidence>
<evidence type="ECO:0000256" key="2">
    <source>
        <dbReference type="ARBA" id="ARBA00009256"/>
    </source>
</evidence>
<dbReference type="GO" id="GO:0004592">
    <property type="term" value="F:pantoate-beta-alanine ligase activity"/>
    <property type="evidence" value="ECO:0007669"/>
    <property type="project" value="UniProtKB-UniRule"/>
</dbReference>
<feature type="binding site" evidence="8">
    <location>
        <position position="61"/>
    </location>
    <ligand>
        <name>(R)-pantoate</name>
        <dbReference type="ChEBI" id="CHEBI:15980"/>
    </ligand>
</feature>
<evidence type="ECO:0000256" key="7">
    <source>
        <dbReference type="ARBA" id="ARBA00048258"/>
    </source>
</evidence>
<feature type="binding site" evidence="8">
    <location>
        <position position="155"/>
    </location>
    <ligand>
        <name>(R)-pantoate</name>
        <dbReference type="ChEBI" id="CHEBI:15980"/>
    </ligand>
</feature>
<dbReference type="Gene3D" id="3.30.1300.10">
    <property type="entry name" value="Pantoate-beta-alanine ligase, C-terminal domain"/>
    <property type="match status" value="1"/>
</dbReference>
<comment type="subunit">
    <text evidence="8">Homodimer.</text>
</comment>
<keyword evidence="3 8" id="KW-0436">Ligase</keyword>
<dbReference type="EC" id="6.3.2.1" evidence="8"/>
<keyword evidence="10" id="KW-1185">Reference proteome</keyword>
<feature type="active site" description="Proton donor" evidence="8">
    <location>
        <position position="37"/>
    </location>
</feature>
<keyword evidence="6 8" id="KW-0067">ATP-binding</keyword>
<reference evidence="9 10" key="1">
    <citation type="journal article" date="2010" name="J. Bacteriol.">
        <title>Genome sequence of the oligotrophic marine Gammaproteobacterium HTCC2143, isolated from the Oregon Coast.</title>
        <authorList>
            <person name="Oh H.M."/>
            <person name="Kang I."/>
            <person name="Ferriera S."/>
            <person name="Giovannoni S.J."/>
            <person name="Cho J.C."/>
        </authorList>
    </citation>
    <scope>NUCLEOTIDE SEQUENCE [LARGE SCALE GENOMIC DNA]</scope>
    <source>
        <strain evidence="9 10">HTCC2143</strain>
    </source>
</reference>
<dbReference type="InterPro" id="IPR003721">
    <property type="entry name" value="Pantoate_ligase"/>
</dbReference>
<feature type="binding site" evidence="8">
    <location>
        <position position="178"/>
    </location>
    <ligand>
        <name>ATP</name>
        <dbReference type="ChEBI" id="CHEBI:30616"/>
    </ligand>
</feature>
<dbReference type="GO" id="GO:0005829">
    <property type="term" value="C:cytosol"/>
    <property type="evidence" value="ECO:0007669"/>
    <property type="project" value="TreeGrafter"/>
</dbReference>
<accession>A0YH69</accession>
<feature type="binding site" evidence="8">
    <location>
        <begin position="149"/>
        <end position="152"/>
    </location>
    <ligand>
        <name>ATP</name>
        <dbReference type="ChEBI" id="CHEBI:30616"/>
    </ligand>
</feature>
<dbReference type="PANTHER" id="PTHR21299">
    <property type="entry name" value="CYTIDYLATE KINASE/PANTOATE-BETA-ALANINE LIGASE"/>
    <property type="match status" value="1"/>
</dbReference>
<dbReference type="SUPFAM" id="SSF52374">
    <property type="entry name" value="Nucleotidylyl transferase"/>
    <property type="match status" value="1"/>
</dbReference>
<dbReference type="HAMAP" id="MF_00158">
    <property type="entry name" value="PanC"/>
    <property type="match status" value="1"/>
</dbReference>
<dbReference type="NCBIfam" id="TIGR00125">
    <property type="entry name" value="cyt_tran_rel"/>
    <property type="match status" value="1"/>
</dbReference>
<dbReference type="FunFam" id="3.40.50.620:FF:000013">
    <property type="entry name" value="Pantothenate synthetase"/>
    <property type="match status" value="1"/>
</dbReference>
<dbReference type="OrthoDB" id="9773087at2"/>
<evidence type="ECO:0000256" key="6">
    <source>
        <dbReference type="ARBA" id="ARBA00022840"/>
    </source>
</evidence>
<dbReference type="InterPro" id="IPR014729">
    <property type="entry name" value="Rossmann-like_a/b/a_fold"/>
</dbReference>
<sequence>MKTFSKSSHLRNVLAKNKLSGKTIAFVPTMGNLHEGHIQLMRQAKKMADIVVASIFVNPLQFGANEDLESYPRTLSADKEKLFTEGVDYLLFPDVEEIYPEGMDKQTLIVVPALSDTLCGANRPGHFAGVATVVTKLFQIVQPDIAIFGKKDYQQLAIIEKMVKDLCMPINIVGVETARDVDGLALSSRNGFLTEEQRSIAPALHQTLLECRDAIACGFDSYQALEDYCTEALKHAGFEPDYFSVRDAETLQAVTCDTEEIVILAAAKLGKPRLIDNVTLTLNPSQDWGMLAVH</sequence>
<dbReference type="EMBL" id="AAVT01000014">
    <property type="protein sequence ID" value="EAW29837.1"/>
    <property type="molecule type" value="Genomic_DNA"/>
</dbReference>
<evidence type="ECO:0000256" key="3">
    <source>
        <dbReference type="ARBA" id="ARBA00022598"/>
    </source>
</evidence>
<dbReference type="UniPathway" id="UPA00028">
    <property type="reaction ID" value="UER00005"/>
</dbReference>
<dbReference type="InterPro" id="IPR004821">
    <property type="entry name" value="Cyt_trans-like"/>
</dbReference>
<comment type="catalytic activity">
    <reaction evidence="7 8">
        <text>(R)-pantoate + beta-alanine + ATP = (R)-pantothenate + AMP + diphosphate + H(+)</text>
        <dbReference type="Rhea" id="RHEA:10912"/>
        <dbReference type="ChEBI" id="CHEBI:15378"/>
        <dbReference type="ChEBI" id="CHEBI:15980"/>
        <dbReference type="ChEBI" id="CHEBI:29032"/>
        <dbReference type="ChEBI" id="CHEBI:30616"/>
        <dbReference type="ChEBI" id="CHEBI:33019"/>
        <dbReference type="ChEBI" id="CHEBI:57966"/>
        <dbReference type="ChEBI" id="CHEBI:456215"/>
        <dbReference type="EC" id="6.3.2.1"/>
    </reaction>
</comment>